<comment type="caution">
    <text evidence="1">The sequence shown here is derived from an EMBL/GenBank/DDBJ whole genome shotgun (WGS) entry which is preliminary data.</text>
</comment>
<accession>A0A6A4RWW8</accession>
<reference evidence="1 2" key="1">
    <citation type="submission" date="2019-06" db="EMBL/GenBank/DDBJ databases">
        <title>Draft genomes of female and male turbot (Scophthalmus maximus).</title>
        <authorList>
            <person name="Xu H."/>
            <person name="Xu X.-W."/>
            <person name="Shao C."/>
            <person name="Chen S."/>
        </authorList>
    </citation>
    <scope>NUCLEOTIDE SEQUENCE [LARGE SCALE GENOMIC DNA]</scope>
    <source>
        <strain evidence="1">Ysfricsl-2016a</strain>
        <tissue evidence="1">Blood</tissue>
    </source>
</reference>
<protein>
    <submittedName>
        <fullName evidence="1">Uncharacterized protein</fullName>
    </submittedName>
</protein>
<dbReference type="Proteomes" id="UP000438429">
    <property type="component" value="Unassembled WGS sequence"/>
</dbReference>
<evidence type="ECO:0000313" key="2">
    <source>
        <dbReference type="Proteomes" id="UP000438429"/>
    </source>
</evidence>
<sequence>METEPPQRTVEVRGFDQSGSMVGTASDTNVQVHVAETSSGSCGEREARYEQKVVMALRHRANQTWKTQRPKTVGYDCWYVKVTCDSFVAEFIHELVTGSVVLYRLEVSIRNYANKLSHSAKLRTHSSSAASQREMTFHTYTGDATGCRLLRISTQTLFKTCRCLSTLMESCSAVRHGQVEKGPTSSDK</sequence>
<dbReference type="EMBL" id="VEVO01000023">
    <property type="protein sequence ID" value="KAF0022944.1"/>
    <property type="molecule type" value="Genomic_DNA"/>
</dbReference>
<organism evidence="1 2">
    <name type="scientific">Scophthalmus maximus</name>
    <name type="common">Turbot</name>
    <name type="synonym">Psetta maxima</name>
    <dbReference type="NCBI Taxonomy" id="52904"/>
    <lineage>
        <taxon>Eukaryota</taxon>
        <taxon>Metazoa</taxon>
        <taxon>Chordata</taxon>
        <taxon>Craniata</taxon>
        <taxon>Vertebrata</taxon>
        <taxon>Euteleostomi</taxon>
        <taxon>Actinopterygii</taxon>
        <taxon>Neopterygii</taxon>
        <taxon>Teleostei</taxon>
        <taxon>Neoteleostei</taxon>
        <taxon>Acanthomorphata</taxon>
        <taxon>Carangaria</taxon>
        <taxon>Pleuronectiformes</taxon>
        <taxon>Pleuronectoidei</taxon>
        <taxon>Scophthalmidae</taxon>
        <taxon>Scophthalmus</taxon>
    </lineage>
</organism>
<gene>
    <name evidence="1" type="ORF">F2P81_024925</name>
</gene>
<evidence type="ECO:0000313" key="1">
    <source>
        <dbReference type="EMBL" id="KAF0022944.1"/>
    </source>
</evidence>
<name>A0A6A4RWW8_SCOMX</name>
<proteinExistence type="predicted"/>
<dbReference type="AlphaFoldDB" id="A0A6A4RWW8"/>